<dbReference type="STRING" id="463040.CAL15_00310"/>
<reference evidence="5 6" key="1">
    <citation type="submission" date="2017-05" db="EMBL/GenBank/DDBJ databases">
        <title>Complete and WGS of Bordetella genogroups.</title>
        <authorList>
            <person name="Spilker T."/>
            <person name="LiPuma J."/>
        </authorList>
    </citation>
    <scope>NUCLEOTIDE SEQUENCE [LARGE SCALE GENOMIC DNA]</scope>
    <source>
        <strain evidence="5 6">AU7206</strain>
    </source>
</reference>
<evidence type="ECO:0000256" key="2">
    <source>
        <dbReference type="ARBA" id="ARBA00023125"/>
    </source>
</evidence>
<feature type="domain" description="HTH lacI-type" evidence="4">
    <location>
        <begin position="34"/>
        <end position="88"/>
    </location>
</feature>
<dbReference type="CDD" id="cd01392">
    <property type="entry name" value="HTH_LacI"/>
    <property type="match status" value="1"/>
</dbReference>
<evidence type="ECO:0000259" key="4">
    <source>
        <dbReference type="PROSITE" id="PS50932"/>
    </source>
</evidence>
<dbReference type="KEGG" id="bgm:CAL15_00310"/>
<dbReference type="Pfam" id="PF13377">
    <property type="entry name" value="Peripla_BP_3"/>
    <property type="match status" value="1"/>
</dbReference>
<protein>
    <submittedName>
        <fullName evidence="5">LacI family transcriptional regulator</fullName>
    </submittedName>
</protein>
<dbReference type="InterPro" id="IPR000843">
    <property type="entry name" value="HTH_LacI"/>
</dbReference>
<dbReference type="EMBL" id="CP021111">
    <property type="protein sequence ID" value="ARP97211.1"/>
    <property type="molecule type" value="Genomic_DNA"/>
</dbReference>
<accession>A0A1W6ZIM7</accession>
<dbReference type="GO" id="GO:0003700">
    <property type="term" value="F:DNA-binding transcription factor activity"/>
    <property type="evidence" value="ECO:0007669"/>
    <property type="project" value="TreeGrafter"/>
</dbReference>
<proteinExistence type="predicted"/>
<evidence type="ECO:0000313" key="6">
    <source>
        <dbReference type="Proteomes" id="UP000194161"/>
    </source>
</evidence>
<dbReference type="SMART" id="SM00354">
    <property type="entry name" value="HTH_LACI"/>
    <property type="match status" value="1"/>
</dbReference>
<keyword evidence="3" id="KW-0804">Transcription</keyword>
<dbReference type="PROSITE" id="PS50932">
    <property type="entry name" value="HTH_LACI_2"/>
    <property type="match status" value="1"/>
</dbReference>
<evidence type="ECO:0000256" key="3">
    <source>
        <dbReference type="ARBA" id="ARBA00023163"/>
    </source>
</evidence>
<evidence type="ECO:0000313" key="5">
    <source>
        <dbReference type="EMBL" id="ARP97211.1"/>
    </source>
</evidence>
<dbReference type="SUPFAM" id="SSF47413">
    <property type="entry name" value="lambda repressor-like DNA-binding domains"/>
    <property type="match status" value="1"/>
</dbReference>
<dbReference type="Gene3D" id="3.40.50.2300">
    <property type="match status" value="2"/>
</dbReference>
<keyword evidence="2" id="KW-0238">DNA-binding</keyword>
<dbReference type="Proteomes" id="UP000194161">
    <property type="component" value="Chromosome"/>
</dbReference>
<dbReference type="SUPFAM" id="SSF53822">
    <property type="entry name" value="Periplasmic binding protein-like I"/>
    <property type="match status" value="1"/>
</dbReference>
<name>A0A1W6ZIM7_9BORD</name>
<evidence type="ECO:0000256" key="1">
    <source>
        <dbReference type="ARBA" id="ARBA00023015"/>
    </source>
</evidence>
<keyword evidence="6" id="KW-1185">Reference proteome</keyword>
<sequence length="372" mass="39382">MPRHTDTRLSCWAIKFENVFIWAAAVTRKTSPRPSIVEVARKAGVSPATVSRAFNQPGLLRPDTLARIEAVARQDGFRPNRVGRSLRAGSTRTIGLLLPTLTNPVFADCFEGAEQHAREAGYSVMVATTGYVPATEARMVQGLIDHQVDGLILTVGTPARNATLAALQDAGMPHVLAYNESSAHSFVSVDNRAAAREMVGSLAALGHRRIAIVTGPLAASDRARRRLEGARAAARQHELEPLGHLIMPAHTAASADILREALAGPAAPTALFCSNDLLATSVISHLVALGLRVPQDVSVCGFDGVAIGALMVPPLTSVEQPSRQIGATACAQLLAQLEGRPTESVRLPHRILPGGTVAAPAPITRPTRKSRK</sequence>
<dbReference type="InterPro" id="IPR010982">
    <property type="entry name" value="Lambda_DNA-bd_dom_sf"/>
</dbReference>
<dbReference type="InterPro" id="IPR028082">
    <property type="entry name" value="Peripla_BP_I"/>
</dbReference>
<dbReference type="Gene3D" id="1.10.260.40">
    <property type="entry name" value="lambda repressor-like DNA-binding domains"/>
    <property type="match status" value="1"/>
</dbReference>
<dbReference type="Pfam" id="PF00356">
    <property type="entry name" value="LacI"/>
    <property type="match status" value="1"/>
</dbReference>
<organism evidence="5 6">
    <name type="scientific">Bordetella genomosp. 13</name>
    <dbReference type="NCBI Taxonomy" id="463040"/>
    <lineage>
        <taxon>Bacteria</taxon>
        <taxon>Pseudomonadati</taxon>
        <taxon>Pseudomonadota</taxon>
        <taxon>Betaproteobacteria</taxon>
        <taxon>Burkholderiales</taxon>
        <taxon>Alcaligenaceae</taxon>
        <taxon>Bordetella</taxon>
    </lineage>
</organism>
<dbReference type="InterPro" id="IPR046335">
    <property type="entry name" value="LacI/GalR-like_sensor"/>
</dbReference>
<dbReference type="PANTHER" id="PTHR30146:SF109">
    <property type="entry name" value="HTH-TYPE TRANSCRIPTIONAL REGULATOR GALS"/>
    <property type="match status" value="1"/>
</dbReference>
<dbReference type="AlphaFoldDB" id="A0A1W6ZIM7"/>
<keyword evidence="1" id="KW-0805">Transcription regulation</keyword>
<gene>
    <name evidence="5" type="ORF">CAL15_00310</name>
</gene>
<dbReference type="GO" id="GO:0000976">
    <property type="term" value="F:transcription cis-regulatory region binding"/>
    <property type="evidence" value="ECO:0007669"/>
    <property type="project" value="TreeGrafter"/>
</dbReference>
<dbReference type="PANTHER" id="PTHR30146">
    <property type="entry name" value="LACI-RELATED TRANSCRIPTIONAL REPRESSOR"/>
    <property type="match status" value="1"/>
</dbReference>